<sequence>MTPVSVTPIILVSVISSSSSSSPAPFLTNEESPECPPVAPSADSSVTKTESGCKRLLGLIDEVERTPEEEKLLVGLLTGDAMDINNGYAF</sequence>
<dbReference type="AlphaFoldDB" id="A0AAE1ALT8"/>
<keyword evidence="3" id="KW-1185">Reference proteome</keyword>
<evidence type="ECO:0000313" key="2">
    <source>
        <dbReference type="EMBL" id="KAK3790265.1"/>
    </source>
</evidence>
<name>A0AAE1ALT8_9GAST</name>
<accession>A0AAE1ALT8</accession>
<feature type="region of interest" description="Disordered" evidence="1">
    <location>
        <begin position="17"/>
        <end position="47"/>
    </location>
</feature>
<dbReference type="Proteomes" id="UP001283361">
    <property type="component" value="Unassembled WGS sequence"/>
</dbReference>
<comment type="caution">
    <text evidence="2">The sequence shown here is derived from an EMBL/GenBank/DDBJ whole genome shotgun (WGS) entry which is preliminary data.</text>
</comment>
<protein>
    <submittedName>
        <fullName evidence="2">Uncharacterized protein</fullName>
    </submittedName>
</protein>
<evidence type="ECO:0000256" key="1">
    <source>
        <dbReference type="SAM" id="MobiDB-lite"/>
    </source>
</evidence>
<proteinExistence type="predicted"/>
<organism evidence="2 3">
    <name type="scientific">Elysia crispata</name>
    <name type="common">lettuce slug</name>
    <dbReference type="NCBI Taxonomy" id="231223"/>
    <lineage>
        <taxon>Eukaryota</taxon>
        <taxon>Metazoa</taxon>
        <taxon>Spiralia</taxon>
        <taxon>Lophotrochozoa</taxon>
        <taxon>Mollusca</taxon>
        <taxon>Gastropoda</taxon>
        <taxon>Heterobranchia</taxon>
        <taxon>Euthyneura</taxon>
        <taxon>Panpulmonata</taxon>
        <taxon>Sacoglossa</taxon>
        <taxon>Placobranchoidea</taxon>
        <taxon>Plakobranchidae</taxon>
        <taxon>Elysia</taxon>
    </lineage>
</organism>
<dbReference type="EMBL" id="JAWDGP010001550">
    <property type="protein sequence ID" value="KAK3790265.1"/>
    <property type="molecule type" value="Genomic_DNA"/>
</dbReference>
<evidence type="ECO:0000313" key="3">
    <source>
        <dbReference type="Proteomes" id="UP001283361"/>
    </source>
</evidence>
<reference evidence="2" key="1">
    <citation type="journal article" date="2023" name="G3 (Bethesda)">
        <title>A reference genome for the long-term kleptoplast-retaining sea slug Elysia crispata morphotype clarki.</title>
        <authorList>
            <person name="Eastman K.E."/>
            <person name="Pendleton A.L."/>
            <person name="Shaikh M.A."/>
            <person name="Suttiyut T."/>
            <person name="Ogas R."/>
            <person name="Tomko P."/>
            <person name="Gavelis G."/>
            <person name="Widhalm J.R."/>
            <person name="Wisecaver J.H."/>
        </authorList>
    </citation>
    <scope>NUCLEOTIDE SEQUENCE</scope>
    <source>
        <strain evidence="2">ECLA1</strain>
    </source>
</reference>
<gene>
    <name evidence="2" type="ORF">RRG08_034828</name>
</gene>